<evidence type="ECO:0000313" key="2">
    <source>
        <dbReference type="EMBL" id="CAJ1942216.1"/>
    </source>
</evidence>
<evidence type="ECO:0000313" key="3">
    <source>
        <dbReference type="Proteomes" id="UP001295423"/>
    </source>
</evidence>
<keyword evidence="3" id="KW-1185">Reference proteome</keyword>
<gene>
    <name evidence="2" type="ORF">CYCCA115_LOCUS7836</name>
</gene>
<sequence length="294" mass="32953">MMNSKVYKKTKVVETSLATVQIESEVYETKPVTVGEGPPRWLKNIEPSQQNPEAKRETDQRQHMNLLFKLGQKHQSSSFLSEEKSAGSGSSDERRSREQLYGGTTIGVHRSTRHLDVSSASDDLSKQQKQPEPEDVRKDAAETYLGISLRDISNKFFMTQNCPTDGVEETKEGEEDAKRDSRPSLVGFDIGKVIPKNLLESIQTIPAMSFYGSNRSSDEAPLNDPVNGKAPLFTEEMREKQLQSLVPLDEIRIIDPCEACRVDLTTVEDGDFYLRRTESDEMSCVTIPNMNAAS</sequence>
<organism evidence="2 3">
    <name type="scientific">Cylindrotheca closterium</name>
    <dbReference type="NCBI Taxonomy" id="2856"/>
    <lineage>
        <taxon>Eukaryota</taxon>
        <taxon>Sar</taxon>
        <taxon>Stramenopiles</taxon>
        <taxon>Ochrophyta</taxon>
        <taxon>Bacillariophyta</taxon>
        <taxon>Bacillariophyceae</taxon>
        <taxon>Bacillariophycidae</taxon>
        <taxon>Bacillariales</taxon>
        <taxon>Bacillariaceae</taxon>
        <taxon>Cylindrotheca</taxon>
    </lineage>
</organism>
<feature type="compositionally biased region" description="Basic and acidic residues" evidence="1">
    <location>
        <begin position="81"/>
        <end position="98"/>
    </location>
</feature>
<evidence type="ECO:0000256" key="1">
    <source>
        <dbReference type="SAM" id="MobiDB-lite"/>
    </source>
</evidence>
<name>A0AAD2CRI7_9STRA</name>
<protein>
    <submittedName>
        <fullName evidence="2">Uncharacterized protein</fullName>
    </submittedName>
</protein>
<feature type="compositionally biased region" description="Basic and acidic residues" evidence="1">
    <location>
        <begin position="53"/>
        <end position="62"/>
    </location>
</feature>
<accession>A0AAD2CRI7</accession>
<dbReference type="AlphaFoldDB" id="A0AAD2CRI7"/>
<reference evidence="2" key="1">
    <citation type="submission" date="2023-08" db="EMBL/GenBank/DDBJ databases">
        <authorList>
            <person name="Audoor S."/>
            <person name="Bilcke G."/>
        </authorList>
    </citation>
    <scope>NUCLEOTIDE SEQUENCE</scope>
</reference>
<feature type="region of interest" description="Disordered" evidence="1">
    <location>
        <begin position="32"/>
        <end position="138"/>
    </location>
</feature>
<comment type="caution">
    <text evidence="2">The sequence shown here is derived from an EMBL/GenBank/DDBJ whole genome shotgun (WGS) entry which is preliminary data.</text>
</comment>
<dbReference type="Proteomes" id="UP001295423">
    <property type="component" value="Unassembled WGS sequence"/>
</dbReference>
<proteinExistence type="predicted"/>
<feature type="compositionally biased region" description="Basic and acidic residues" evidence="1">
    <location>
        <begin position="123"/>
        <end position="138"/>
    </location>
</feature>
<dbReference type="EMBL" id="CAKOGP040001112">
    <property type="protein sequence ID" value="CAJ1942216.1"/>
    <property type="molecule type" value="Genomic_DNA"/>
</dbReference>